<dbReference type="AlphaFoldDB" id="A0A5J6MSU3"/>
<protein>
    <submittedName>
        <fullName evidence="3">Uncharacterized protein</fullName>
    </submittedName>
</protein>
<reference evidence="3 4" key="1">
    <citation type="submission" date="2019-08" db="EMBL/GenBank/DDBJ databases">
        <title>Hyperibacter terrae gen. nov., sp. nov. and Hyperibacter viscosus sp. nov., two new members in the family Rhodospirillaceae isolated from the rhizosphere of Hypericum perforatum.</title>
        <authorList>
            <person name="Noviana Z."/>
        </authorList>
    </citation>
    <scope>NUCLEOTIDE SEQUENCE [LARGE SCALE GENOMIC DNA]</scope>
    <source>
        <strain evidence="3 4">R5913</strain>
    </source>
</reference>
<gene>
    <name evidence="3" type="ORF">FRZ44_44220</name>
</gene>
<proteinExistence type="predicted"/>
<evidence type="ECO:0000256" key="2">
    <source>
        <dbReference type="SAM" id="SignalP"/>
    </source>
</evidence>
<evidence type="ECO:0000313" key="4">
    <source>
        <dbReference type="Proteomes" id="UP000326202"/>
    </source>
</evidence>
<evidence type="ECO:0000256" key="1">
    <source>
        <dbReference type="SAM" id="Phobius"/>
    </source>
</evidence>
<feature type="transmembrane region" description="Helical" evidence="1">
    <location>
        <begin position="243"/>
        <end position="264"/>
    </location>
</feature>
<sequence length="272" mass="29369">MLFLGLALVCGVGRARAASFTLAGDAVAFEPPSGYCLLDPNEDGFRTMFDRSARMQQKSGNQLLAFFMVCDELSQIRHGQAFAPLHYGMLVAVLQGGTVKPVANATRFDLIESMRGTLKSDQMNDVMSSADDVLKQEGVVGTHLSKPAFADMDSFAIYSSSVIDFGEDSSTSTTGVYAITLVRHFVLATHMYAPTSDLGVKEALLEAQHALLADFVGRNESPEEQTRQMRTGRAFLGIDWGHVLVKAAIGAMAGGLIALARTLIRRRRAKAS</sequence>
<dbReference type="EMBL" id="CP042906">
    <property type="protein sequence ID" value="QEX19110.1"/>
    <property type="molecule type" value="Genomic_DNA"/>
</dbReference>
<keyword evidence="1" id="KW-0812">Transmembrane</keyword>
<feature type="signal peptide" evidence="2">
    <location>
        <begin position="1"/>
        <end position="17"/>
    </location>
</feature>
<dbReference type="KEGG" id="htq:FRZ44_44220"/>
<keyword evidence="4" id="KW-1185">Reference proteome</keyword>
<name>A0A5J6MSU3_9PROT</name>
<keyword evidence="1" id="KW-0472">Membrane</keyword>
<keyword evidence="1" id="KW-1133">Transmembrane helix</keyword>
<evidence type="ECO:0000313" key="3">
    <source>
        <dbReference type="EMBL" id="QEX19110.1"/>
    </source>
</evidence>
<accession>A0A5J6MSU3</accession>
<feature type="chain" id="PRO_5023909575" evidence="2">
    <location>
        <begin position="18"/>
        <end position="272"/>
    </location>
</feature>
<dbReference type="Proteomes" id="UP000326202">
    <property type="component" value="Chromosome"/>
</dbReference>
<keyword evidence="2" id="KW-0732">Signal</keyword>
<organism evidence="3 4">
    <name type="scientific">Hypericibacter terrae</name>
    <dbReference type="NCBI Taxonomy" id="2602015"/>
    <lineage>
        <taxon>Bacteria</taxon>
        <taxon>Pseudomonadati</taxon>
        <taxon>Pseudomonadota</taxon>
        <taxon>Alphaproteobacteria</taxon>
        <taxon>Rhodospirillales</taxon>
        <taxon>Dongiaceae</taxon>
        <taxon>Hypericibacter</taxon>
    </lineage>
</organism>